<dbReference type="EMBL" id="MZGS01000006">
    <property type="protein sequence ID" value="PWB88344.1"/>
    <property type="molecule type" value="Genomic_DNA"/>
</dbReference>
<dbReference type="Proteomes" id="UP000251717">
    <property type="component" value="Unassembled WGS sequence"/>
</dbReference>
<organism evidence="5 6">
    <name type="scientific">Methanobrevibacter thaueri</name>
    <dbReference type="NCBI Taxonomy" id="190975"/>
    <lineage>
        <taxon>Archaea</taxon>
        <taxon>Methanobacteriati</taxon>
        <taxon>Methanobacteriota</taxon>
        <taxon>Methanomada group</taxon>
        <taxon>Methanobacteria</taxon>
        <taxon>Methanobacteriales</taxon>
        <taxon>Methanobacteriaceae</taxon>
        <taxon>Methanobrevibacter</taxon>
    </lineage>
</organism>
<dbReference type="RefSeq" id="WP_116591071.1">
    <property type="nucleotide sequence ID" value="NZ_MZGS01000006.1"/>
</dbReference>
<dbReference type="SUPFAM" id="SSF52402">
    <property type="entry name" value="Adenine nucleotide alpha hydrolases-like"/>
    <property type="match status" value="1"/>
</dbReference>
<evidence type="ECO:0000259" key="4">
    <source>
        <dbReference type="Pfam" id="PF00582"/>
    </source>
</evidence>
<evidence type="ECO:0000256" key="3">
    <source>
        <dbReference type="ARBA" id="ARBA00022840"/>
    </source>
</evidence>
<dbReference type="InterPro" id="IPR006016">
    <property type="entry name" value="UspA"/>
</dbReference>
<keyword evidence="3" id="KW-0067">ATP-binding</keyword>
<dbReference type="Gene3D" id="3.40.50.620">
    <property type="entry name" value="HUPs"/>
    <property type="match status" value="1"/>
</dbReference>
<sequence>MYKKILLPTDGSTYATQEVKRVTNLIDDDGEIIILSVAGKLTSSAFQSRKKVRKVNERMKREAEEAVKNMVAEFDDDLNVTPMVRTGFAAETINKVASEEGVDLIVISSSGKSGLHRFILGSVTEKVLKTADVDVLLVHND</sequence>
<reference evidence="5 6" key="1">
    <citation type="submission" date="2017-03" db="EMBL/GenBank/DDBJ databases">
        <title>Genome sequence of Methanobrevibacter thaueri.</title>
        <authorList>
            <person name="Poehlein A."/>
            <person name="Seedorf H."/>
            <person name="Daniel R."/>
        </authorList>
    </citation>
    <scope>NUCLEOTIDE SEQUENCE [LARGE SCALE GENOMIC DNA]</scope>
    <source>
        <strain evidence="5 6">DSM 11995</strain>
    </source>
</reference>
<comment type="caution">
    <text evidence="5">The sequence shown here is derived from an EMBL/GenBank/DDBJ whole genome shotgun (WGS) entry which is preliminary data.</text>
</comment>
<evidence type="ECO:0000256" key="1">
    <source>
        <dbReference type="ARBA" id="ARBA00008791"/>
    </source>
</evidence>
<dbReference type="PRINTS" id="PR01438">
    <property type="entry name" value="UNVRSLSTRESS"/>
</dbReference>
<dbReference type="CDD" id="cd00293">
    <property type="entry name" value="USP-like"/>
    <property type="match status" value="1"/>
</dbReference>
<dbReference type="InterPro" id="IPR006015">
    <property type="entry name" value="Universal_stress_UspA"/>
</dbReference>
<protein>
    <submittedName>
        <fullName evidence="5">Universal stress protein G</fullName>
    </submittedName>
</protein>
<comment type="similarity">
    <text evidence="1">Belongs to the universal stress protein A family.</text>
</comment>
<dbReference type="GO" id="GO:0005524">
    <property type="term" value="F:ATP binding"/>
    <property type="evidence" value="ECO:0007669"/>
    <property type="project" value="UniProtKB-KW"/>
</dbReference>
<evidence type="ECO:0000256" key="2">
    <source>
        <dbReference type="ARBA" id="ARBA00022741"/>
    </source>
</evidence>
<name>A0A315XQV6_9EURY</name>
<dbReference type="Pfam" id="PF00582">
    <property type="entry name" value="Usp"/>
    <property type="match status" value="1"/>
</dbReference>
<dbReference type="AlphaFoldDB" id="A0A315XQV6"/>
<dbReference type="InterPro" id="IPR014729">
    <property type="entry name" value="Rossmann-like_a/b/a_fold"/>
</dbReference>
<proteinExistence type="inferred from homology"/>
<evidence type="ECO:0000313" key="6">
    <source>
        <dbReference type="Proteomes" id="UP000251717"/>
    </source>
</evidence>
<feature type="domain" description="UspA" evidence="4">
    <location>
        <begin position="1"/>
        <end position="139"/>
    </location>
</feature>
<accession>A0A315XQV6</accession>
<keyword evidence="6" id="KW-1185">Reference proteome</keyword>
<evidence type="ECO:0000313" key="5">
    <source>
        <dbReference type="EMBL" id="PWB88344.1"/>
    </source>
</evidence>
<dbReference type="OrthoDB" id="105697at2157"/>
<keyword evidence="2" id="KW-0547">Nucleotide-binding</keyword>
<gene>
    <name evidence="5" type="primary">uspG</name>
    <name evidence="5" type="ORF">MBBTH_00750</name>
</gene>
<dbReference type="PANTHER" id="PTHR46268">
    <property type="entry name" value="STRESS RESPONSE PROTEIN NHAX"/>
    <property type="match status" value="1"/>
</dbReference>
<dbReference type="PANTHER" id="PTHR46268:SF27">
    <property type="entry name" value="UNIVERSAL STRESS PROTEIN RV2623"/>
    <property type="match status" value="1"/>
</dbReference>